<keyword evidence="2" id="KW-1003">Cell membrane</keyword>
<evidence type="ECO:0000256" key="5">
    <source>
        <dbReference type="ARBA" id="ARBA00023136"/>
    </source>
</evidence>
<keyword evidence="3 6" id="KW-0812">Transmembrane</keyword>
<evidence type="ECO:0000256" key="3">
    <source>
        <dbReference type="ARBA" id="ARBA00022692"/>
    </source>
</evidence>
<evidence type="ECO:0000313" key="7">
    <source>
        <dbReference type="EMBL" id="TCS36747.1"/>
    </source>
</evidence>
<dbReference type="RefSeq" id="WP_132703641.1">
    <property type="nucleotide sequence ID" value="NZ_SLZR01000022.1"/>
</dbReference>
<organism evidence="7 8">
    <name type="scientific">Reinekea marinisedimentorum</name>
    <dbReference type="NCBI Taxonomy" id="230495"/>
    <lineage>
        <taxon>Bacteria</taxon>
        <taxon>Pseudomonadati</taxon>
        <taxon>Pseudomonadota</taxon>
        <taxon>Gammaproteobacteria</taxon>
        <taxon>Oceanospirillales</taxon>
        <taxon>Saccharospirillaceae</taxon>
        <taxon>Reinekea</taxon>
    </lineage>
</organism>
<dbReference type="NCBIfam" id="NF008133">
    <property type="entry name" value="PRK10881.1"/>
    <property type="match status" value="1"/>
</dbReference>
<keyword evidence="4 6" id="KW-1133">Transmembrane helix</keyword>
<evidence type="ECO:0000256" key="1">
    <source>
        <dbReference type="ARBA" id="ARBA00004651"/>
    </source>
</evidence>
<dbReference type="PANTHER" id="PTHR30074">
    <property type="entry name" value="FORMATE DEHYDROGENASE, NITRATE-INDUCIBLE, CYTOCHROME B556 FDN SUBUNIT"/>
    <property type="match status" value="1"/>
</dbReference>
<feature type="transmembrane region" description="Helical" evidence="6">
    <location>
        <begin position="352"/>
        <end position="376"/>
    </location>
</feature>
<feature type="transmembrane region" description="Helical" evidence="6">
    <location>
        <begin position="93"/>
        <end position="112"/>
    </location>
</feature>
<dbReference type="Proteomes" id="UP000295793">
    <property type="component" value="Unassembled WGS sequence"/>
</dbReference>
<dbReference type="PANTHER" id="PTHR30074:SF4">
    <property type="entry name" value="NI_FE-HYDROGENASE 2 B-TYPE CYTOCHROME SUBUNIT-RELATED"/>
    <property type="match status" value="1"/>
</dbReference>
<feature type="transmembrane region" description="Helical" evidence="6">
    <location>
        <begin position="248"/>
        <end position="265"/>
    </location>
</feature>
<keyword evidence="5 6" id="KW-0472">Membrane</keyword>
<dbReference type="OrthoDB" id="104998at2"/>
<feature type="transmembrane region" description="Helical" evidence="6">
    <location>
        <begin position="167"/>
        <end position="185"/>
    </location>
</feature>
<evidence type="ECO:0000256" key="6">
    <source>
        <dbReference type="SAM" id="Phobius"/>
    </source>
</evidence>
<dbReference type="AlphaFoldDB" id="A0A4R3HU56"/>
<dbReference type="InterPro" id="IPR051817">
    <property type="entry name" value="FDH_cytochrome_b556_subunit"/>
</dbReference>
<name>A0A4R3HU56_9GAMM</name>
<feature type="transmembrane region" description="Helical" evidence="6">
    <location>
        <begin position="285"/>
        <end position="304"/>
    </location>
</feature>
<feature type="transmembrane region" description="Helical" evidence="6">
    <location>
        <begin position="213"/>
        <end position="236"/>
    </location>
</feature>
<accession>A0A4R3HU56</accession>
<evidence type="ECO:0000256" key="2">
    <source>
        <dbReference type="ARBA" id="ARBA00022475"/>
    </source>
</evidence>
<comment type="caution">
    <text evidence="7">The sequence shown here is derived from an EMBL/GenBank/DDBJ whole genome shotgun (WGS) entry which is preliminary data.</text>
</comment>
<comment type="subcellular location">
    <subcellularLocation>
        <location evidence="1">Cell membrane</location>
        <topology evidence="1">Multi-pass membrane protein</topology>
    </subcellularLocation>
</comment>
<dbReference type="GO" id="GO:0005886">
    <property type="term" value="C:plasma membrane"/>
    <property type="evidence" value="ECO:0007669"/>
    <property type="project" value="UniProtKB-SubCell"/>
</dbReference>
<dbReference type="EMBL" id="SLZR01000022">
    <property type="protein sequence ID" value="TCS36747.1"/>
    <property type="molecule type" value="Genomic_DNA"/>
</dbReference>
<reference evidence="7 8" key="1">
    <citation type="submission" date="2019-03" db="EMBL/GenBank/DDBJ databases">
        <title>Genomic Encyclopedia of Archaeal and Bacterial Type Strains, Phase II (KMG-II): from individual species to whole genera.</title>
        <authorList>
            <person name="Goeker M."/>
        </authorList>
    </citation>
    <scope>NUCLEOTIDE SEQUENCE [LARGE SCALE GENOMIC DNA]</scope>
    <source>
        <strain evidence="7 8">DSM 15388</strain>
    </source>
</reference>
<dbReference type="GO" id="GO:0009061">
    <property type="term" value="P:anaerobic respiration"/>
    <property type="evidence" value="ECO:0007669"/>
    <property type="project" value="TreeGrafter"/>
</dbReference>
<feature type="transmembrane region" description="Helical" evidence="6">
    <location>
        <begin position="132"/>
        <end position="155"/>
    </location>
</feature>
<feature type="transmembrane region" description="Helical" evidence="6">
    <location>
        <begin position="20"/>
        <end position="41"/>
    </location>
</feature>
<keyword evidence="8" id="KW-1185">Reference proteome</keyword>
<feature type="transmembrane region" description="Helical" evidence="6">
    <location>
        <begin position="53"/>
        <end position="81"/>
    </location>
</feature>
<feature type="transmembrane region" description="Helical" evidence="6">
    <location>
        <begin position="313"/>
        <end position="332"/>
    </location>
</feature>
<proteinExistence type="predicted"/>
<evidence type="ECO:0000256" key="4">
    <source>
        <dbReference type="ARBA" id="ARBA00022989"/>
    </source>
</evidence>
<sequence length="394" mass="44005">MSDHANIRPLGGRLLTKPVIFFSFFALLCVIVIFKRLILGLEDVTNLNGGYPWGIWIGFDLLVGTGFACGGWALAWLVYVFNKGEYHPLVRPALLASLFGYALGGLSIMMDMGRWWNLPYFYIPGYFNANSVLFETAACMTVYILVLVMEFAPAMLERFGLKIPLRVLNKFLFAVIALGALLPTMHQSSMGSLFVSAGHKIHPLWQSWEFLPVFSLLGALIMGCSIVIFEGALVTAGLKQRVPDERPLMNRLTAFIQVLVGMFIILRLHAVNISHKWAYVFEGDIYSWLFIAELALIAWPVIFIKRIRKNGPLLFMAAVSLLVGAAMYRIDLSIVAYHPGDGYQYFPSIEEVLLSFGLVAIEIVAYILLIKLLPILPGAATTNRINEFNRAEQG</sequence>
<gene>
    <name evidence="7" type="ORF">BCF53_12221</name>
</gene>
<protein>
    <submittedName>
        <fullName evidence="7">Ni/Fe-hydrogenase subunit HybB-like protein</fullName>
    </submittedName>
</protein>
<evidence type="ECO:0000313" key="8">
    <source>
        <dbReference type="Proteomes" id="UP000295793"/>
    </source>
</evidence>